<sequence>LSLTHARIDRSSSTHRRRRQINGQLTKVDPRRRHGKRPLPADEEEEEEEEELPPPPAKYEQLDQEEKHHVVVSQLQAGATFSGGRGSSSSSVAGPSPEAYAQYYYSARADHDASAVASALAHVIRASPDQLPPQQAACLYGAAGAPVLRQGEGDHPQPQAAAHHHPGGHVAAEEEQGTRAHDAAIAYDEAALRFKGTKAKLNFPERVQGRTDLGFVVTRGIPDHHRHPRAAAVNLAAMPQAQAQPHLQHGRPTVMPYPYPYPDLMQYAQLLQGGRGGGDHAAAVQQQLMMMGGRGGNLPFSFSPPSSWSAPPQILDFSARQLITQPGPPSSPAAPGGAAPSTPSSTTTASSPSASASGSAWPYGGEHHRNKKDA</sequence>
<keyword evidence="4" id="KW-0804">Transcription</keyword>
<dbReference type="EMBL" id="NCVQ01000003">
    <property type="protein sequence ID" value="PWZ37733.1"/>
    <property type="molecule type" value="Genomic_DNA"/>
</dbReference>
<protein>
    <recommendedName>
        <fullName evidence="7">AP2/ERF domain-containing protein</fullName>
    </recommendedName>
</protein>
<dbReference type="ExpressionAtlas" id="A0A3L6FTB9">
    <property type="expression patterns" value="baseline and differential"/>
</dbReference>
<name>A0A3L6FTB9_MAIZE</name>
<dbReference type="Proteomes" id="UP000251960">
    <property type="component" value="Chromosome 2"/>
</dbReference>
<feature type="compositionally biased region" description="Acidic residues" evidence="6">
    <location>
        <begin position="41"/>
        <end position="52"/>
    </location>
</feature>
<evidence type="ECO:0000256" key="4">
    <source>
        <dbReference type="ARBA" id="ARBA00023163"/>
    </source>
</evidence>
<comment type="subcellular location">
    <subcellularLocation>
        <location evidence="1">Nucleus</location>
    </subcellularLocation>
</comment>
<dbReference type="GO" id="GO:0003677">
    <property type="term" value="F:DNA binding"/>
    <property type="evidence" value="ECO:0007669"/>
    <property type="project" value="UniProtKB-KW"/>
</dbReference>
<feature type="region of interest" description="Disordered" evidence="6">
    <location>
        <begin position="148"/>
        <end position="175"/>
    </location>
</feature>
<dbReference type="InterPro" id="IPR036955">
    <property type="entry name" value="AP2/ERF_dom_sf"/>
</dbReference>
<feature type="compositionally biased region" description="Basic and acidic residues" evidence="6">
    <location>
        <begin position="60"/>
        <end position="69"/>
    </location>
</feature>
<keyword evidence="2" id="KW-0805">Transcription regulation</keyword>
<evidence type="ECO:0000256" key="3">
    <source>
        <dbReference type="ARBA" id="ARBA00023125"/>
    </source>
</evidence>
<dbReference type="GO" id="GO:0005634">
    <property type="term" value="C:nucleus"/>
    <property type="evidence" value="ECO:0007669"/>
    <property type="project" value="UniProtKB-SubCell"/>
</dbReference>
<dbReference type="InterPro" id="IPR001471">
    <property type="entry name" value="AP2/ERF_dom"/>
</dbReference>
<evidence type="ECO:0000256" key="5">
    <source>
        <dbReference type="ARBA" id="ARBA00023242"/>
    </source>
</evidence>
<keyword evidence="3" id="KW-0238">DNA-binding</keyword>
<feature type="domain" description="AP2/ERF" evidence="7">
    <location>
        <begin position="163"/>
        <end position="210"/>
    </location>
</feature>
<evidence type="ECO:0000256" key="6">
    <source>
        <dbReference type="SAM" id="MobiDB-lite"/>
    </source>
</evidence>
<comment type="caution">
    <text evidence="8">The sequence shown here is derived from an EMBL/GenBank/DDBJ whole genome shotgun (WGS) entry which is preliminary data.</text>
</comment>
<feature type="compositionally biased region" description="Basic and acidic residues" evidence="6">
    <location>
        <begin position="1"/>
        <end position="12"/>
    </location>
</feature>
<feature type="region of interest" description="Disordered" evidence="6">
    <location>
        <begin position="1"/>
        <end position="70"/>
    </location>
</feature>
<accession>A0A3L6FTB9</accession>
<dbReference type="AlphaFoldDB" id="A0A3L6FTB9"/>
<organism evidence="8">
    <name type="scientific">Zea mays</name>
    <name type="common">Maize</name>
    <dbReference type="NCBI Taxonomy" id="4577"/>
    <lineage>
        <taxon>Eukaryota</taxon>
        <taxon>Viridiplantae</taxon>
        <taxon>Streptophyta</taxon>
        <taxon>Embryophyta</taxon>
        <taxon>Tracheophyta</taxon>
        <taxon>Spermatophyta</taxon>
        <taxon>Magnoliopsida</taxon>
        <taxon>Liliopsida</taxon>
        <taxon>Poales</taxon>
        <taxon>Poaceae</taxon>
        <taxon>PACMAD clade</taxon>
        <taxon>Panicoideae</taxon>
        <taxon>Andropogonodae</taxon>
        <taxon>Andropogoneae</taxon>
        <taxon>Tripsacinae</taxon>
        <taxon>Zea</taxon>
    </lineage>
</organism>
<feature type="region of interest" description="Disordered" evidence="6">
    <location>
        <begin position="322"/>
        <end position="374"/>
    </location>
</feature>
<evidence type="ECO:0000256" key="2">
    <source>
        <dbReference type="ARBA" id="ARBA00023015"/>
    </source>
</evidence>
<evidence type="ECO:0000256" key="1">
    <source>
        <dbReference type="ARBA" id="ARBA00004123"/>
    </source>
</evidence>
<gene>
    <name evidence="8" type="ORF">Zm00014a_042848</name>
</gene>
<evidence type="ECO:0000259" key="7">
    <source>
        <dbReference type="SMART" id="SM00380"/>
    </source>
</evidence>
<feature type="non-terminal residue" evidence="8">
    <location>
        <position position="1"/>
    </location>
</feature>
<dbReference type="SMART" id="SM00380">
    <property type="entry name" value="AP2"/>
    <property type="match status" value="1"/>
</dbReference>
<dbReference type="Gene3D" id="3.30.730.10">
    <property type="entry name" value="AP2/ERF domain"/>
    <property type="match status" value="1"/>
</dbReference>
<proteinExistence type="predicted"/>
<dbReference type="GO" id="GO:0003700">
    <property type="term" value="F:DNA-binding transcription factor activity"/>
    <property type="evidence" value="ECO:0007669"/>
    <property type="project" value="InterPro"/>
</dbReference>
<feature type="compositionally biased region" description="Low complexity" evidence="6">
    <location>
        <begin position="333"/>
        <end position="360"/>
    </location>
</feature>
<keyword evidence="5" id="KW-0539">Nucleus</keyword>
<reference evidence="8" key="1">
    <citation type="journal article" date="2018" name="Nat. Genet.">
        <title>Extensive intraspecific gene order and gene structural variations between Mo17 and other maize genomes.</title>
        <authorList>
            <person name="Sun S."/>
            <person name="Zhou Y."/>
            <person name="Chen J."/>
            <person name="Shi J."/>
            <person name="Zhao H."/>
            <person name="Zhao H."/>
            <person name="Song W."/>
            <person name="Zhang M."/>
            <person name="Cui Y."/>
            <person name="Dong X."/>
            <person name="Liu H."/>
            <person name="Ma X."/>
            <person name="Jiao Y."/>
            <person name="Wang B."/>
            <person name="Wei X."/>
            <person name="Stein J.C."/>
            <person name="Glaubitz J.C."/>
            <person name="Lu F."/>
            <person name="Yu G."/>
            <person name="Liang C."/>
            <person name="Fengler K."/>
            <person name="Li B."/>
            <person name="Rafalski A."/>
            <person name="Schnable P.S."/>
            <person name="Ware D.H."/>
            <person name="Buckler E.S."/>
            <person name="Lai J."/>
        </authorList>
    </citation>
    <scope>NUCLEOTIDE SEQUENCE [LARGE SCALE GENOMIC DNA]</scope>
    <source>
        <tissue evidence="8">Seedling</tissue>
    </source>
</reference>
<evidence type="ECO:0000313" key="8">
    <source>
        <dbReference type="EMBL" id="PWZ37733.1"/>
    </source>
</evidence>